<sequence>MCSMECSTKLLGASACVAILTSDTYVAADCYRFYHGSMNYGKVSLSKIFI</sequence>
<dbReference type="EMBL" id="GBRH01248284">
    <property type="protein sequence ID" value="JAD49611.1"/>
    <property type="molecule type" value="Transcribed_RNA"/>
</dbReference>
<reference evidence="1" key="1">
    <citation type="submission" date="2014-09" db="EMBL/GenBank/DDBJ databases">
        <authorList>
            <person name="Magalhaes I.L.F."/>
            <person name="Oliveira U."/>
            <person name="Santos F.R."/>
            <person name="Vidigal T.H.D.A."/>
            <person name="Brescovit A.D."/>
            <person name="Santos A.J."/>
        </authorList>
    </citation>
    <scope>NUCLEOTIDE SEQUENCE</scope>
    <source>
        <tissue evidence="1">Shoot tissue taken approximately 20 cm above the soil surface</tissue>
    </source>
</reference>
<reference evidence="1" key="2">
    <citation type="journal article" date="2015" name="Data Brief">
        <title>Shoot transcriptome of the giant reed, Arundo donax.</title>
        <authorList>
            <person name="Barrero R.A."/>
            <person name="Guerrero F.D."/>
            <person name="Moolhuijzen P."/>
            <person name="Goolsby J.A."/>
            <person name="Tidwell J."/>
            <person name="Bellgard S.E."/>
            <person name="Bellgard M.I."/>
        </authorList>
    </citation>
    <scope>NUCLEOTIDE SEQUENCE</scope>
    <source>
        <tissue evidence="1">Shoot tissue taken approximately 20 cm above the soil surface</tissue>
    </source>
</reference>
<protein>
    <submittedName>
        <fullName evidence="1">Uncharacterized protein</fullName>
    </submittedName>
</protein>
<organism evidence="1">
    <name type="scientific">Arundo donax</name>
    <name type="common">Giant reed</name>
    <name type="synonym">Donax arundinaceus</name>
    <dbReference type="NCBI Taxonomy" id="35708"/>
    <lineage>
        <taxon>Eukaryota</taxon>
        <taxon>Viridiplantae</taxon>
        <taxon>Streptophyta</taxon>
        <taxon>Embryophyta</taxon>
        <taxon>Tracheophyta</taxon>
        <taxon>Spermatophyta</taxon>
        <taxon>Magnoliopsida</taxon>
        <taxon>Liliopsida</taxon>
        <taxon>Poales</taxon>
        <taxon>Poaceae</taxon>
        <taxon>PACMAD clade</taxon>
        <taxon>Arundinoideae</taxon>
        <taxon>Arundineae</taxon>
        <taxon>Arundo</taxon>
    </lineage>
</organism>
<accession>A0A0A9AES7</accession>
<proteinExistence type="predicted"/>
<evidence type="ECO:0000313" key="1">
    <source>
        <dbReference type="EMBL" id="JAD49611.1"/>
    </source>
</evidence>
<name>A0A0A9AES7_ARUDO</name>
<dbReference type="AlphaFoldDB" id="A0A0A9AES7"/>